<name>A0A562LUG3_9BRAD</name>
<feature type="chain" id="PRO_5021849101" evidence="1">
    <location>
        <begin position="25"/>
        <end position="154"/>
    </location>
</feature>
<organism evidence="3 4">
    <name type="scientific">Bradyrhizobium daqingense</name>
    <dbReference type="NCBI Taxonomy" id="993502"/>
    <lineage>
        <taxon>Bacteria</taxon>
        <taxon>Pseudomonadati</taxon>
        <taxon>Pseudomonadota</taxon>
        <taxon>Alphaproteobacteria</taxon>
        <taxon>Hyphomicrobiales</taxon>
        <taxon>Nitrobacteraceae</taxon>
        <taxon>Bradyrhizobium</taxon>
    </lineage>
</organism>
<gene>
    <name evidence="3" type="ORF">IQ17_00424</name>
</gene>
<dbReference type="Pfam" id="PF12680">
    <property type="entry name" value="SnoaL_2"/>
    <property type="match status" value="1"/>
</dbReference>
<dbReference type="PANTHER" id="PTHR38436">
    <property type="entry name" value="POLYKETIDE CYCLASE SNOAL-LIKE DOMAIN"/>
    <property type="match status" value="1"/>
</dbReference>
<keyword evidence="4" id="KW-1185">Reference proteome</keyword>
<evidence type="ECO:0000313" key="4">
    <source>
        <dbReference type="Proteomes" id="UP000317176"/>
    </source>
</evidence>
<evidence type="ECO:0000256" key="1">
    <source>
        <dbReference type="SAM" id="SignalP"/>
    </source>
</evidence>
<dbReference type="SUPFAM" id="SSF54427">
    <property type="entry name" value="NTF2-like"/>
    <property type="match status" value="1"/>
</dbReference>
<accession>A0A562LUG3</accession>
<evidence type="ECO:0000313" key="3">
    <source>
        <dbReference type="EMBL" id="TWI11274.1"/>
    </source>
</evidence>
<comment type="caution">
    <text evidence="3">The sequence shown here is derived from an EMBL/GenBank/DDBJ whole genome shotgun (WGS) entry which is preliminary data.</text>
</comment>
<reference evidence="3 4" key="1">
    <citation type="journal article" date="2015" name="Stand. Genomic Sci.">
        <title>Genomic Encyclopedia of Bacterial and Archaeal Type Strains, Phase III: the genomes of soil and plant-associated and newly described type strains.</title>
        <authorList>
            <person name="Whitman W.B."/>
            <person name="Woyke T."/>
            <person name="Klenk H.P."/>
            <person name="Zhou Y."/>
            <person name="Lilburn T.G."/>
            <person name="Beck B.J."/>
            <person name="De Vos P."/>
            <person name="Vandamme P."/>
            <person name="Eisen J.A."/>
            <person name="Garrity G."/>
            <person name="Hugenholtz P."/>
            <person name="Kyrpides N.C."/>
        </authorList>
    </citation>
    <scope>NUCLEOTIDE SEQUENCE [LARGE SCALE GENOMIC DNA]</scope>
    <source>
        <strain evidence="3 4">CGMCC 1.10947</strain>
    </source>
</reference>
<dbReference type="Gene3D" id="3.10.450.50">
    <property type="match status" value="1"/>
</dbReference>
<dbReference type="RefSeq" id="WP_145627994.1">
    <property type="nucleotide sequence ID" value="NZ_CP088014.1"/>
</dbReference>
<dbReference type="Proteomes" id="UP000317176">
    <property type="component" value="Unassembled WGS sequence"/>
</dbReference>
<feature type="domain" description="SnoaL-like" evidence="2">
    <location>
        <begin position="40"/>
        <end position="136"/>
    </location>
</feature>
<dbReference type="InterPro" id="IPR037401">
    <property type="entry name" value="SnoaL-like"/>
</dbReference>
<dbReference type="AlphaFoldDB" id="A0A562LUG3"/>
<dbReference type="InterPro" id="IPR009959">
    <property type="entry name" value="Cyclase_SnoaL-like"/>
</dbReference>
<sequence length="154" mass="16882">MHSIVRLGAMIAAAILVLSLAAGAAMAGSAQEEANRKTVLDFYEKGLNQKDADAALAHVGDRYVQHNPNAADGPEGFRKFIGFLREKFPNSHSEIKRSFVDGDFVILHVHSVRESGTRGRAIVDIFKLENGKIVEHWDVVQDIPENPANGNTMF</sequence>
<evidence type="ECO:0000259" key="2">
    <source>
        <dbReference type="Pfam" id="PF12680"/>
    </source>
</evidence>
<protein>
    <submittedName>
        <fullName evidence="3">Putative SnoaL-like aldol condensation-catalyzing enzyme</fullName>
    </submittedName>
</protein>
<dbReference type="GO" id="GO:0030638">
    <property type="term" value="P:polyketide metabolic process"/>
    <property type="evidence" value="ECO:0007669"/>
    <property type="project" value="InterPro"/>
</dbReference>
<keyword evidence="1" id="KW-0732">Signal</keyword>
<proteinExistence type="predicted"/>
<feature type="signal peptide" evidence="1">
    <location>
        <begin position="1"/>
        <end position="24"/>
    </location>
</feature>
<dbReference type="PANTHER" id="PTHR38436:SF1">
    <property type="entry name" value="ESTER CYCLASE"/>
    <property type="match status" value="1"/>
</dbReference>
<dbReference type="OrthoDB" id="9812089at2"/>
<dbReference type="InterPro" id="IPR032710">
    <property type="entry name" value="NTF2-like_dom_sf"/>
</dbReference>
<dbReference type="EMBL" id="VLKL01000001">
    <property type="protein sequence ID" value="TWI11274.1"/>
    <property type="molecule type" value="Genomic_DNA"/>
</dbReference>